<feature type="domain" description="Polymerase/histidinol phosphatase N-terminal" evidence="1">
    <location>
        <begin position="151"/>
        <end position="217"/>
    </location>
</feature>
<dbReference type="RefSeq" id="WP_262431108.1">
    <property type="nucleotide sequence ID" value="NZ_JACRTE010000001.1"/>
</dbReference>
<comment type="caution">
    <text evidence="2">The sequence shown here is derived from an EMBL/GenBank/DDBJ whole genome shotgun (WGS) entry which is preliminary data.</text>
</comment>
<protein>
    <submittedName>
        <fullName evidence="2">PHP domain-containing protein</fullName>
    </submittedName>
</protein>
<dbReference type="InterPro" id="IPR052018">
    <property type="entry name" value="PHP_domain"/>
</dbReference>
<dbReference type="Gene3D" id="3.20.20.140">
    <property type="entry name" value="Metal-dependent hydrolases"/>
    <property type="match status" value="1"/>
</dbReference>
<dbReference type="Proteomes" id="UP000647416">
    <property type="component" value="Unassembled WGS sequence"/>
</dbReference>
<reference evidence="2" key="1">
    <citation type="submission" date="2020-08" db="EMBL/GenBank/DDBJ databases">
        <title>Genome public.</title>
        <authorList>
            <person name="Liu C."/>
            <person name="Sun Q."/>
        </authorList>
    </citation>
    <scope>NUCLEOTIDE SEQUENCE</scope>
    <source>
        <strain evidence="2">NSJ-50</strain>
    </source>
</reference>
<dbReference type="InterPro" id="IPR016195">
    <property type="entry name" value="Pol/histidinol_Pase-like"/>
</dbReference>
<evidence type="ECO:0000313" key="2">
    <source>
        <dbReference type="EMBL" id="MBC8595406.1"/>
    </source>
</evidence>
<evidence type="ECO:0000259" key="1">
    <source>
        <dbReference type="SMART" id="SM00481"/>
    </source>
</evidence>
<dbReference type="InterPro" id="IPR003141">
    <property type="entry name" value="Pol/His_phosphatase_N"/>
</dbReference>
<name>A0A926F638_9FIRM</name>
<gene>
    <name evidence="2" type="ORF">H8706_00790</name>
</gene>
<accession>A0A926F638</accession>
<dbReference type="CDD" id="cd07432">
    <property type="entry name" value="PHP_HisPPase"/>
    <property type="match status" value="1"/>
</dbReference>
<dbReference type="AlphaFoldDB" id="A0A926F638"/>
<sequence>MEIIMSNEAVNFKIVPSVVRANEETTLKIYSYNARFGFFDDITYNIVFTPMEKSDVPQDEFVTLSGRSKMREIHKVKPKNGVIEISRKFFGEQEWRIHISASVDEYKKYQPPIYEALKAGWGNLINVPARGFTLSVYSLLPDLYERKLKKCDFHSHTNWSDGAENPERTASNYRKRGFDFLSMTDHNVYNSSRYVSEKLKFVKNYEIVRGEEVQNDYPGLIHMVNVGSDYSVNEIFINEPERVEKEVANLAKTTEIPNGLDKKEYLYRVWIYNEIKKSGGYAIFPHPFWTIKEQYHTETKMSKAIFKNKLCDAFEIMGGCSPEENNLQLSLYYDMRLKGMDMPVVGSSDSHSSLPGVQWFDETFTILFEGDNGVFGAVDDGFSVAVERLNNSPARIYGNFRIAKYAHFLLKNYYPKQEELFSASGMLIERYLVYGEDTKDLILQIEEKIENVKKEFFGI</sequence>
<dbReference type="PANTHER" id="PTHR42924:SF3">
    <property type="entry name" value="POLYMERASE_HISTIDINOL PHOSPHATASE N-TERMINAL DOMAIN-CONTAINING PROTEIN"/>
    <property type="match status" value="1"/>
</dbReference>
<proteinExistence type="predicted"/>
<organism evidence="2 3">
    <name type="scientific">Qingrenia yutianensis</name>
    <dbReference type="NCBI Taxonomy" id="2763676"/>
    <lineage>
        <taxon>Bacteria</taxon>
        <taxon>Bacillati</taxon>
        <taxon>Bacillota</taxon>
        <taxon>Clostridia</taxon>
        <taxon>Eubacteriales</taxon>
        <taxon>Oscillospiraceae</taxon>
        <taxon>Qingrenia</taxon>
    </lineage>
</organism>
<dbReference type="SUPFAM" id="SSF89550">
    <property type="entry name" value="PHP domain-like"/>
    <property type="match status" value="1"/>
</dbReference>
<dbReference type="GO" id="GO:0004534">
    <property type="term" value="F:5'-3' RNA exonuclease activity"/>
    <property type="evidence" value="ECO:0007669"/>
    <property type="project" value="TreeGrafter"/>
</dbReference>
<dbReference type="GO" id="GO:0035312">
    <property type="term" value="F:5'-3' DNA exonuclease activity"/>
    <property type="evidence" value="ECO:0007669"/>
    <property type="project" value="TreeGrafter"/>
</dbReference>
<evidence type="ECO:0000313" key="3">
    <source>
        <dbReference type="Proteomes" id="UP000647416"/>
    </source>
</evidence>
<dbReference type="SMART" id="SM00481">
    <property type="entry name" value="POLIIIAc"/>
    <property type="match status" value="1"/>
</dbReference>
<dbReference type="EMBL" id="JACRTE010000001">
    <property type="protein sequence ID" value="MBC8595406.1"/>
    <property type="molecule type" value="Genomic_DNA"/>
</dbReference>
<keyword evidence="3" id="KW-1185">Reference proteome</keyword>
<dbReference type="PANTHER" id="PTHR42924">
    <property type="entry name" value="EXONUCLEASE"/>
    <property type="match status" value="1"/>
</dbReference>